<dbReference type="Proteomes" id="UP000095256">
    <property type="component" value="Unassembled WGS sequence"/>
</dbReference>
<name>A0A1E5L0P9_9ENTE</name>
<proteinExistence type="predicted"/>
<gene>
    <name evidence="1" type="ORF">BCR26_08330</name>
</gene>
<sequence length="272" mass="31147">MDTKLSVVINEKKTSIQFDNHHGGITIFNNNDTKNLLDEACIYFLLKNNTIIDIGKTGLTALFEDSDFQKIIVITPPWDIELDYLEILFIEEAEKNGLSLKNIQQENRNIPANSLKNVTKYKELLLLVLETFGYHFFQKQEPTAPPAAKPKHAKARHKWSKEISQIEFFIDSRESKATVLWHKRNEMLLKAGATMMKEPPLNKDGSLGFSARFGEKIREDHKDKIKNFVTTEDLILKSVNEVGLFLYFGGTNSWLELKDADGKSIDAWTIVE</sequence>
<dbReference type="OrthoDB" id="3238747at2"/>
<dbReference type="AlphaFoldDB" id="A0A1E5L0P9"/>
<dbReference type="STRING" id="762845.BCR26_08330"/>
<dbReference type="EMBL" id="MIEK01000004">
    <property type="protein sequence ID" value="OEH83665.1"/>
    <property type="molecule type" value="Genomic_DNA"/>
</dbReference>
<comment type="caution">
    <text evidence="1">The sequence shown here is derived from an EMBL/GenBank/DDBJ whole genome shotgun (WGS) entry which is preliminary data.</text>
</comment>
<keyword evidence="2" id="KW-1185">Reference proteome</keyword>
<reference evidence="1 2" key="1">
    <citation type="submission" date="2016-09" db="EMBL/GenBank/DDBJ databases">
        <authorList>
            <person name="Capua I."/>
            <person name="De Benedictis P."/>
            <person name="Joannis T."/>
            <person name="Lombin L.H."/>
            <person name="Cattoli G."/>
        </authorList>
    </citation>
    <scope>NUCLEOTIDE SEQUENCE [LARGE SCALE GENOMIC DNA]</scope>
    <source>
        <strain evidence="1 2">LMG 25899</strain>
    </source>
</reference>
<protein>
    <submittedName>
        <fullName evidence="1">Uncharacterized protein</fullName>
    </submittedName>
</protein>
<evidence type="ECO:0000313" key="2">
    <source>
        <dbReference type="Proteomes" id="UP000095256"/>
    </source>
</evidence>
<organism evidence="1 2">
    <name type="scientific">Enterococcus rivorum</name>
    <dbReference type="NCBI Taxonomy" id="762845"/>
    <lineage>
        <taxon>Bacteria</taxon>
        <taxon>Bacillati</taxon>
        <taxon>Bacillota</taxon>
        <taxon>Bacilli</taxon>
        <taxon>Lactobacillales</taxon>
        <taxon>Enterococcaceae</taxon>
        <taxon>Enterococcus</taxon>
    </lineage>
</organism>
<dbReference type="RefSeq" id="WP_069697349.1">
    <property type="nucleotide sequence ID" value="NZ_JAGGMA010000008.1"/>
</dbReference>
<accession>A0A1E5L0P9</accession>
<evidence type="ECO:0000313" key="1">
    <source>
        <dbReference type="EMBL" id="OEH83665.1"/>
    </source>
</evidence>